<dbReference type="InterPro" id="IPR001387">
    <property type="entry name" value="Cro/C1-type_HTH"/>
</dbReference>
<evidence type="ECO:0000313" key="4">
    <source>
        <dbReference type="Proteomes" id="UP000264960"/>
    </source>
</evidence>
<dbReference type="PROSITE" id="PS50943">
    <property type="entry name" value="HTH_CROC1"/>
    <property type="match status" value="1"/>
</dbReference>
<dbReference type="EMBL" id="CP027116">
    <property type="protein sequence ID" value="AVM25570.1"/>
    <property type="molecule type" value="Genomic_DNA"/>
</dbReference>
<feature type="domain" description="HTH cro/C1-type" evidence="2">
    <location>
        <begin position="13"/>
        <end position="67"/>
    </location>
</feature>
<dbReference type="InterPro" id="IPR010982">
    <property type="entry name" value="Lambda_DNA-bd_dom_sf"/>
</dbReference>
<evidence type="ECO:0000256" key="1">
    <source>
        <dbReference type="ARBA" id="ARBA00023125"/>
    </source>
</evidence>
<dbReference type="GO" id="GO:0003677">
    <property type="term" value="F:DNA binding"/>
    <property type="evidence" value="ECO:0007669"/>
    <property type="project" value="UniProtKB-KW"/>
</dbReference>
<dbReference type="SMART" id="SM00530">
    <property type="entry name" value="HTH_XRE"/>
    <property type="match status" value="1"/>
</dbReference>
<dbReference type="SUPFAM" id="SSF47413">
    <property type="entry name" value="lambda repressor-like DNA-binding domains"/>
    <property type="match status" value="1"/>
</dbReference>
<dbReference type="RefSeq" id="WP_061418827.1">
    <property type="nucleotide sequence ID" value="NZ_CP027116.1"/>
</dbReference>
<name>A0AAD2JD26_BACPU</name>
<organism evidence="3 4">
    <name type="scientific">Bacillus pumilus</name>
    <name type="common">Bacillus mesentericus</name>
    <dbReference type="NCBI Taxonomy" id="1408"/>
    <lineage>
        <taxon>Bacteria</taxon>
        <taxon>Bacillati</taxon>
        <taxon>Bacillota</taxon>
        <taxon>Bacilli</taxon>
        <taxon>Bacillales</taxon>
        <taxon>Bacillaceae</taxon>
        <taxon>Bacillus</taxon>
    </lineage>
</organism>
<accession>A0AAD2JD26</accession>
<dbReference type="CDD" id="cd00093">
    <property type="entry name" value="HTH_XRE"/>
    <property type="match status" value="1"/>
</dbReference>
<dbReference type="Pfam" id="PF12844">
    <property type="entry name" value="HTH_19"/>
    <property type="match status" value="1"/>
</dbReference>
<keyword evidence="1" id="KW-0238">DNA-binding</keyword>
<gene>
    <name evidence="3" type="ORF">C5695_17665</name>
</gene>
<protein>
    <submittedName>
        <fullName evidence="3">XRE family transcriptional regulator</fullName>
    </submittedName>
</protein>
<dbReference type="AlphaFoldDB" id="A0AAD2JD26"/>
<dbReference type="Gene3D" id="1.10.260.40">
    <property type="entry name" value="lambda repressor-like DNA-binding domains"/>
    <property type="match status" value="1"/>
</dbReference>
<proteinExistence type="predicted"/>
<dbReference type="PANTHER" id="PTHR46558:SF11">
    <property type="entry name" value="HTH-TYPE TRANSCRIPTIONAL REGULATOR XRE"/>
    <property type="match status" value="1"/>
</dbReference>
<dbReference type="Proteomes" id="UP000264960">
    <property type="component" value="Chromosome"/>
</dbReference>
<evidence type="ECO:0000313" key="3">
    <source>
        <dbReference type="EMBL" id="AVM25570.1"/>
    </source>
</evidence>
<dbReference type="PANTHER" id="PTHR46558">
    <property type="entry name" value="TRACRIPTIONAL REGULATORY PROTEIN-RELATED-RELATED"/>
    <property type="match status" value="1"/>
</dbReference>
<sequence>MTENEKKELGKRIKECRLEIGLSQEELATMLKMKRTNIANYEGGRIVPPGSVVLDMSRIFNVSTDYLLGRTKDKEELVNLDEIDNMTLAFHRDGSDLSKEEKEMVYDFIQFVKSKRNKK</sequence>
<reference evidence="3 4" key="1">
    <citation type="submission" date="2018-02" db="EMBL/GenBank/DDBJ databases">
        <title>The complete genome of two Bacillus pumilus strains from Cuatro Cienegas, Coahuila, Mexico.</title>
        <authorList>
            <person name="Zarza E."/>
            <person name="Alcaraz L.D."/>
            <person name="Aguilar-Salinas B."/>
            <person name="Islas A."/>
            <person name="Olmedo-Alvarez G."/>
        </authorList>
    </citation>
    <scope>NUCLEOTIDE SEQUENCE [LARGE SCALE GENOMIC DNA]</scope>
    <source>
        <strain evidence="3 4">145</strain>
    </source>
</reference>
<evidence type="ECO:0000259" key="2">
    <source>
        <dbReference type="PROSITE" id="PS50943"/>
    </source>
</evidence>